<evidence type="ECO:0000313" key="1">
    <source>
        <dbReference type="EMBL" id="TDP30754.1"/>
    </source>
</evidence>
<accession>A0A4R6NZF7</accession>
<proteinExistence type="predicted"/>
<comment type="caution">
    <text evidence="1">The sequence shown here is derived from an EMBL/GenBank/DDBJ whole genome shotgun (WGS) entry which is preliminary data.</text>
</comment>
<reference evidence="1 2" key="1">
    <citation type="submission" date="2019-03" db="EMBL/GenBank/DDBJ databases">
        <title>Freshwater and sediment microbial communities from various areas in North America, analyzing microbe dynamics in response to fracking.</title>
        <authorList>
            <person name="Lamendella R."/>
        </authorList>
    </citation>
    <scope>NUCLEOTIDE SEQUENCE [LARGE SCALE GENOMIC DNA]</scope>
    <source>
        <strain evidence="1 2">18_TX</strain>
    </source>
</reference>
<protein>
    <recommendedName>
        <fullName evidence="3">Integrase-like protein</fullName>
    </recommendedName>
</protein>
<dbReference type="RefSeq" id="WP_243734564.1">
    <property type="nucleotide sequence ID" value="NZ_SNXI01000015.1"/>
</dbReference>
<evidence type="ECO:0000313" key="2">
    <source>
        <dbReference type="Proteomes" id="UP000295531"/>
    </source>
</evidence>
<keyword evidence="2" id="KW-1185">Reference proteome</keyword>
<gene>
    <name evidence="1" type="ORF">DEU29_11537</name>
</gene>
<organism evidence="1 2">
    <name type="scientific">Idiomarina aquatica</name>
    <dbReference type="NCBI Taxonomy" id="1327752"/>
    <lineage>
        <taxon>Bacteria</taxon>
        <taxon>Pseudomonadati</taxon>
        <taxon>Pseudomonadota</taxon>
        <taxon>Gammaproteobacteria</taxon>
        <taxon>Alteromonadales</taxon>
        <taxon>Idiomarinaceae</taxon>
        <taxon>Idiomarina</taxon>
    </lineage>
</organism>
<name>A0A4R6NZF7_9GAMM</name>
<evidence type="ECO:0008006" key="3">
    <source>
        <dbReference type="Google" id="ProtNLM"/>
    </source>
</evidence>
<sequence length="84" mass="9166">MDFVADQLSSGNKFRILTVVDTFTRECLAADIGILISFFDIAKNAIYTDIFTLSGLEVALSAPPLIHIQSFHSVISSLVRSPCC</sequence>
<dbReference type="EMBL" id="SNXI01000015">
    <property type="protein sequence ID" value="TDP30754.1"/>
    <property type="molecule type" value="Genomic_DNA"/>
</dbReference>
<dbReference type="Proteomes" id="UP000295531">
    <property type="component" value="Unassembled WGS sequence"/>
</dbReference>
<dbReference type="AlphaFoldDB" id="A0A4R6NZF7"/>